<evidence type="ECO:0000313" key="2">
    <source>
        <dbReference type="Proteomes" id="UP000196402"/>
    </source>
</evidence>
<dbReference type="AlphaFoldDB" id="A0A1G4E4W6"/>
<gene>
    <name evidence="1" type="ORF">PVT01_000089300</name>
</gene>
<dbReference type="VEuPathDB" id="PlasmoDB:PVW1_070045400"/>
<name>A0A1G4E4W6_PLAVI</name>
<evidence type="ECO:0000313" key="1">
    <source>
        <dbReference type="EMBL" id="SCA60293.1"/>
    </source>
</evidence>
<accession>A0A1G4E4W6</accession>
<organism evidence="1 2">
    <name type="scientific">Plasmodium vivax</name>
    <name type="common">malaria parasite P. vivax</name>
    <dbReference type="NCBI Taxonomy" id="5855"/>
    <lineage>
        <taxon>Eukaryota</taxon>
        <taxon>Sar</taxon>
        <taxon>Alveolata</taxon>
        <taxon>Apicomplexa</taxon>
        <taxon>Aconoidasida</taxon>
        <taxon>Haemosporida</taxon>
        <taxon>Plasmodiidae</taxon>
        <taxon>Plasmodium</taxon>
        <taxon>Plasmodium (Plasmodium)</taxon>
    </lineage>
</organism>
<sequence>MTCQQIPKEESYEFFENIEEYIKTAKSAENTVGLSIGESGCNSFMTSFGSLFTVNTTAKIICKQFIKLYNSLTALKCNSNSNTNYKKCRDFLNYWVNFKLIEAMKNKDNSVSNVYDHLEAEITGTDFSTNLVCIQDINKEILKKMNILYSLYEKYIDLRTILNDESNVNTAKTLSYSNECVNNYNKAISMCKGKKNKFFEELEKYKKKYETLYELVEKRRSDYYTSFVRLTNDNNNIVTTSVLGTTVGLVPLFGLLYKFTPIGQLFNLKSRTLTKEYSNNGKERKNNPLMDYENEQMNLEQERYNIKYHSV</sequence>
<reference evidence="1 2" key="1">
    <citation type="submission" date="2016-07" db="EMBL/GenBank/DDBJ databases">
        <authorList>
            <consortium name="Pathogen Informatics"/>
        </authorList>
    </citation>
    <scope>NUCLEOTIDE SEQUENCE [LARGE SCALE GENOMIC DNA]</scope>
</reference>
<dbReference type="EMBL" id="FLYH01000303">
    <property type="protein sequence ID" value="SCA60293.1"/>
    <property type="molecule type" value="Genomic_DNA"/>
</dbReference>
<dbReference type="Pfam" id="PF05795">
    <property type="entry name" value="Plasmodium_Vir"/>
    <property type="match status" value="2"/>
</dbReference>
<protein>
    <submittedName>
        <fullName evidence="1">Vir protein, putative</fullName>
    </submittedName>
</protein>
<dbReference type="Proteomes" id="UP000196402">
    <property type="component" value="Unassembled WGS sequence"/>
</dbReference>
<dbReference type="VEuPathDB" id="PlasmoDB:PVPAM_090005200"/>
<proteinExistence type="predicted"/>
<dbReference type="VEuPathDB" id="PlasmoDB:PVP01_0003770"/>
<dbReference type="InterPro" id="IPR008780">
    <property type="entry name" value="Plasmodium_Vir"/>
</dbReference>